<dbReference type="Proteomes" id="UP000075502">
    <property type="component" value="Unassembled WGS sequence"/>
</dbReference>
<organism evidence="1 2">
    <name type="scientific">Sorangium cellulosum</name>
    <name type="common">Polyangium cellulosum</name>
    <dbReference type="NCBI Taxonomy" id="56"/>
    <lineage>
        <taxon>Bacteria</taxon>
        <taxon>Pseudomonadati</taxon>
        <taxon>Myxococcota</taxon>
        <taxon>Polyangia</taxon>
        <taxon>Polyangiales</taxon>
        <taxon>Polyangiaceae</taxon>
        <taxon>Sorangium</taxon>
    </lineage>
</organism>
<evidence type="ECO:0000313" key="1">
    <source>
        <dbReference type="EMBL" id="KYG11415.1"/>
    </source>
</evidence>
<evidence type="ECO:0000313" key="2">
    <source>
        <dbReference type="Proteomes" id="UP000075502"/>
    </source>
</evidence>
<dbReference type="AlphaFoldDB" id="A0A150U355"/>
<reference evidence="1 2" key="1">
    <citation type="submission" date="2014-02" db="EMBL/GenBank/DDBJ databases">
        <title>The small core and large imbalanced accessory genome model reveals a collaborative survival strategy of Sorangium cellulosum strains in nature.</title>
        <authorList>
            <person name="Han K."/>
            <person name="Peng R."/>
            <person name="Blom J."/>
            <person name="Li Y.-Z."/>
        </authorList>
    </citation>
    <scope>NUCLEOTIDE SEQUENCE [LARGE SCALE GENOMIC DNA]</scope>
    <source>
        <strain evidence="1 2">So0007-03</strain>
    </source>
</reference>
<dbReference type="EMBL" id="JEME01000030">
    <property type="protein sequence ID" value="KYG11415.1"/>
    <property type="molecule type" value="Genomic_DNA"/>
</dbReference>
<sequence length="237" mass="24764">MAIISQLYATLADLAELGPPFSIIAMKTEAERLRALRAGSADVALYLRKRHTLPLAVLMEEVTPSGLASGSAEASGDPEEAFDAWVRVSTGGAVSGGATAVQVSNDGGYTWGTARTLPSSGAITVGPMTITFSGTLAVNDSVRVRAGVDYSLRQAAVAIAAYKLVYNRGVDPESRDGQELRTLYEDAIATARAIGEDEGRLEGSADATPALDEAGPRWTAHANPWDFVTGGYIGDDT</sequence>
<gene>
    <name evidence="1" type="ORF">BE21_57535</name>
</gene>
<protein>
    <submittedName>
        <fullName evidence="1">Uncharacterized protein</fullName>
    </submittedName>
</protein>
<proteinExistence type="predicted"/>
<name>A0A150U355_SORCE</name>
<comment type="caution">
    <text evidence="1">The sequence shown here is derived from an EMBL/GenBank/DDBJ whole genome shotgun (WGS) entry which is preliminary data.</text>
</comment>
<accession>A0A150U355</accession>